<protein>
    <submittedName>
        <fullName evidence="3">Uncharacterized protein</fullName>
    </submittedName>
</protein>
<evidence type="ECO:0000256" key="2">
    <source>
        <dbReference type="SAM" id="MobiDB-lite"/>
    </source>
</evidence>
<evidence type="ECO:0000256" key="1">
    <source>
        <dbReference type="SAM" id="Coils"/>
    </source>
</evidence>
<feature type="region of interest" description="Disordered" evidence="2">
    <location>
        <begin position="18"/>
        <end position="42"/>
    </location>
</feature>
<dbReference type="Proteomes" id="UP000187209">
    <property type="component" value="Unassembled WGS sequence"/>
</dbReference>
<keyword evidence="4" id="KW-1185">Reference proteome</keyword>
<feature type="compositionally biased region" description="Basic and acidic residues" evidence="2">
    <location>
        <begin position="18"/>
        <end position="27"/>
    </location>
</feature>
<name>A0A1R2BAW6_9CILI</name>
<dbReference type="EMBL" id="MPUH01000788">
    <property type="protein sequence ID" value="OMJ73896.1"/>
    <property type="molecule type" value="Genomic_DNA"/>
</dbReference>
<accession>A0A1R2BAW6</accession>
<evidence type="ECO:0000313" key="4">
    <source>
        <dbReference type="Proteomes" id="UP000187209"/>
    </source>
</evidence>
<feature type="coiled-coil region" evidence="1">
    <location>
        <begin position="135"/>
        <end position="176"/>
    </location>
</feature>
<comment type="caution">
    <text evidence="3">The sequence shown here is derived from an EMBL/GenBank/DDBJ whole genome shotgun (WGS) entry which is preliminary data.</text>
</comment>
<gene>
    <name evidence="3" type="ORF">SteCoe_27313</name>
</gene>
<reference evidence="3 4" key="1">
    <citation type="submission" date="2016-11" db="EMBL/GenBank/DDBJ databases">
        <title>The macronuclear genome of Stentor coeruleus: a giant cell with tiny introns.</title>
        <authorList>
            <person name="Slabodnick M."/>
            <person name="Ruby J.G."/>
            <person name="Reiff S.B."/>
            <person name="Swart E.C."/>
            <person name="Gosai S."/>
            <person name="Prabakaran S."/>
            <person name="Witkowska E."/>
            <person name="Larue G.E."/>
            <person name="Fisher S."/>
            <person name="Freeman R.M."/>
            <person name="Gunawardena J."/>
            <person name="Chu W."/>
            <person name="Stover N.A."/>
            <person name="Gregory B.D."/>
            <person name="Nowacki M."/>
            <person name="Derisi J."/>
            <person name="Roy S.W."/>
            <person name="Marshall W.F."/>
            <person name="Sood P."/>
        </authorList>
    </citation>
    <scope>NUCLEOTIDE SEQUENCE [LARGE SCALE GENOMIC DNA]</scope>
    <source>
        <strain evidence="3">WM001</strain>
    </source>
</reference>
<organism evidence="3 4">
    <name type="scientific">Stentor coeruleus</name>
    <dbReference type="NCBI Taxonomy" id="5963"/>
    <lineage>
        <taxon>Eukaryota</taxon>
        <taxon>Sar</taxon>
        <taxon>Alveolata</taxon>
        <taxon>Ciliophora</taxon>
        <taxon>Postciliodesmatophora</taxon>
        <taxon>Heterotrichea</taxon>
        <taxon>Heterotrichida</taxon>
        <taxon>Stentoridae</taxon>
        <taxon>Stentor</taxon>
    </lineage>
</organism>
<dbReference type="AlphaFoldDB" id="A0A1R2BAW6"/>
<proteinExistence type="predicted"/>
<evidence type="ECO:0000313" key="3">
    <source>
        <dbReference type="EMBL" id="OMJ73896.1"/>
    </source>
</evidence>
<sequence length="199" mass="22656">MNSRPIFLSENIGLEKPKDQEKLEVHHQIKPSMDSISSVSEDESLSLSSIDCDSADSEDIQKVSAKTKEIKEMISNRLNTFLYMSQKCCEENIFINESPEEAKSLKKSLDNNISQSRENNDKTDGIAVKSMLEQILVLDQEYKFLKGKLSKAESEVKDTNEEETQLKGQIQDIEENISKFLMETQESNESGRSCQCIIY</sequence>
<feature type="compositionally biased region" description="Low complexity" evidence="2">
    <location>
        <begin position="32"/>
        <end position="42"/>
    </location>
</feature>
<keyword evidence="1" id="KW-0175">Coiled coil</keyword>